<dbReference type="AlphaFoldDB" id="X1QD05"/>
<reference evidence="1" key="1">
    <citation type="journal article" date="2014" name="Front. Microbiol.">
        <title>High frequency of phylogenetically diverse reductive dehalogenase-homologous genes in deep subseafloor sedimentary metagenomes.</title>
        <authorList>
            <person name="Kawai M."/>
            <person name="Futagami T."/>
            <person name="Toyoda A."/>
            <person name="Takaki Y."/>
            <person name="Nishi S."/>
            <person name="Hori S."/>
            <person name="Arai W."/>
            <person name="Tsubouchi T."/>
            <person name="Morono Y."/>
            <person name="Uchiyama I."/>
            <person name="Ito T."/>
            <person name="Fujiyama A."/>
            <person name="Inagaki F."/>
            <person name="Takami H."/>
        </authorList>
    </citation>
    <scope>NUCLEOTIDE SEQUENCE</scope>
    <source>
        <strain evidence="1">Expedition CK06-06</strain>
    </source>
</reference>
<gene>
    <name evidence="1" type="ORF">S06H3_62950</name>
</gene>
<name>X1QD05_9ZZZZ</name>
<dbReference type="EMBL" id="BARV01041647">
    <property type="protein sequence ID" value="GAI52691.1"/>
    <property type="molecule type" value="Genomic_DNA"/>
</dbReference>
<evidence type="ECO:0000313" key="1">
    <source>
        <dbReference type="EMBL" id="GAI52691.1"/>
    </source>
</evidence>
<comment type="caution">
    <text evidence="1">The sequence shown here is derived from an EMBL/GenBank/DDBJ whole genome shotgun (WGS) entry which is preliminary data.</text>
</comment>
<sequence>MEQQTFTVTPRGVGLPDGFKGASPTRPFLGANQRQWFGLWTGSVGAFSQAIVPLYTGVSGWQLYFAGGWIFCDGDVVQSAQIDIERPPLPFLPIIVF</sequence>
<feature type="non-terminal residue" evidence="1">
    <location>
        <position position="97"/>
    </location>
</feature>
<protein>
    <submittedName>
        <fullName evidence="1">Uncharacterized protein</fullName>
    </submittedName>
</protein>
<organism evidence="1">
    <name type="scientific">marine sediment metagenome</name>
    <dbReference type="NCBI Taxonomy" id="412755"/>
    <lineage>
        <taxon>unclassified sequences</taxon>
        <taxon>metagenomes</taxon>
        <taxon>ecological metagenomes</taxon>
    </lineage>
</organism>
<proteinExistence type="predicted"/>
<accession>X1QD05</accession>